<proteinExistence type="predicted"/>
<dbReference type="PANTHER" id="PTHR43312">
    <property type="entry name" value="D-THREO-ALDOSE 1-DEHYDROGENASE"/>
    <property type="match status" value="1"/>
</dbReference>
<dbReference type="SUPFAM" id="SSF51430">
    <property type="entry name" value="NAD(P)-linked oxidoreductase"/>
    <property type="match status" value="1"/>
</dbReference>
<evidence type="ECO:0000259" key="1">
    <source>
        <dbReference type="Pfam" id="PF00248"/>
    </source>
</evidence>
<dbReference type="GO" id="GO:0016491">
    <property type="term" value="F:oxidoreductase activity"/>
    <property type="evidence" value="ECO:0007669"/>
    <property type="project" value="UniProtKB-KW"/>
</dbReference>
<dbReference type="EMBL" id="JBELOE010000211">
    <property type="protein sequence ID" value="MER2492373.1"/>
    <property type="molecule type" value="Genomic_DNA"/>
</dbReference>
<dbReference type="InterPro" id="IPR036812">
    <property type="entry name" value="NAD(P)_OxRdtase_dom_sf"/>
</dbReference>
<keyword evidence="2" id="KW-0560">Oxidoreductase</keyword>
<evidence type="ECO:0000313" key="2">
    <source>
        <dbReference type="EMBL" id="MER2492373.1"/>
    </source>
</evidence>
<comment type="caution">
    <text evidence="2">The sequence shown here is derived from an EMBL/GenBank/DDBJ whole genome shotgun (WGS) entry which is preliminary data.</text>
</comment>
<sequence>MHTRKLGSSDLEVSEIGLGCWQLGNDFGDISDSEAFKILDTAVENGINFLDTADVYGAGLSETRIGNWLKTQTNKPYIATKVGRDGALFPDGYSEQKVRKNIEGSIKRLGIEALDLVQLHCIPSEVLLDGEIFHWLENLQKKGLIKHYGASVEMLDEAQFCLQNSQVTSLQIIFNVFRQDAIQHILPKAAEKNVGIIVRLPLASGLLSGAMRKDRQFSASDHRNYNRDGAAFHVGETFNGMPFAKGVELADALKNLLPANINLLQLAMRWILDQPQVSTIIAGASKAQQVDNNAKCSQLPALPAALHSQLNDFYLQQVRQHIRGGIQGKIIL</sequence>
<dbReference type="RefSeq" id="WP_350401900.1">
    <property type="nucleotide sequence ID" value="NZ_JBELOE010000211.1"/>
</dbReference>
<accession>A0ABV1RHF4</accession>
<dbReference type="Gene3D" id="3.20.20.100">
    <property type="entry name" value="NADP-dependent oxidoreductase domain"/>
    <property type="match status" value="1"/>
</dbReference>
<dbReference type="CDD" id="cd19086">
    <property type="entry name" value="AKR_AKR11C1"/>
    <property type="match status" value="1"/>
</dbReference>
<dbReference type="EC" id="1.1.1.-" evidence="2"/>
<evidence type="ECO:0000313" key="3">
    <source>
        <dbReference type="Proteomes" id="UP001467690"/>
    </source>
</evidence>
<name>A0ABV1RHF4_9ALTE</name>
<gene>
    <name evidence="2" type="ORF">ABS311_10830</name>
</gene>
<reference evidence="2 3" key="1">
    <citation type="submission" date="2024-06" db="EMBL/GenBank/DDBJ databases">
        <authorList>
            <person name="Chen R.Y."/>
        </authorList>
    </citation>
    <scope>NUCLEOTIDE SEQUENCE [LARGE SCALE GENOMIC DNA]</scope>
    <source>
        <strain evidence="2 3">D2</strain>
    </source>
</reference>
<dbReference type="InterPro" id="IPR053135">
    <property type="entry name" value="AKR2_Oxidoreductase"/>
</dbReference>
<keyword evidence="3" id="KW-1185">Reference proteome</keyword>
<feature type="domain" description="NADP-dependent oxidoreductase" evidence="1">
    <location>
        <begin position="15"/>
        <end position="309"/>
    </location>
</feature>
<protein>
    <submittedName>
        <fullName evidence="2">Aldo/keto reductase</fullName>
        <ecNumber evidence="2">1.1.1.-</ecNumber>
    </submittedName>
</protein>
<dbReference type="Pfam" id="PF00248">
    <property type="entry name" value="Aldo_ket_red"/>
    <property type="match status" value="1"/>
</dbReference>
<organism evidence="2 3">
    <name type="scientific">Catenovulum sediminis</name>
    <dbReference type="NCBI Taxonomy" id="1740262"/>
    <lineage>
        <taxon>Bacteria</taxon>
        <taxon>Pseudomonadati</taxon>
        <taxon>Pseudomonadota</taxon>
        <taxon>Gammaproteobacteria</taxon>
        <taxon>Alteromonadales</taxon>
        <taxon>Alteromonadaceae</taxon>
        <taxon>Catenovulum</taxon>
    </lineage>
</organism>
<dbReference type="InterPro" id="IPR023210">
    <property type="entry name" value="NADP_OxRdtase_dom"/>
</dbReference>
<dbReference type="Proteomes" id="UP001467690">
    <property type="component" value="Unassembled WGS sequence"/>
</dbReference>
<dbReference type="PANTHER" id="PTHR43312:SF1">
    <property type="entry name" value="NADP-DEPENDENT OXIDOREDUCTASE DOMAIN-CONTAINING PROTEIN"/>
    <property type="match status" value="1"/>
</dbReference>